<evidence type="ECO:0000256" key="1">
    <source>
        <dbReference type="ARBA" id="ARBA00022723"/>
    </source>
</evidence>
<dbReference type="InterPro" id="IPR005123">
    <property type="entry name" value="Oxoglu/Fe-dep_dioxygenase_dom"/>
</dbReference>
<keyword evidence="1" id="KW-0479">Metal-binding</keyword>
<dbReference type="PANTHER" id="PTHR10869">
    <property type="entry name" value="PROLYL 4-HYDROXYLASE ALPHA SUBUNIT"/>
    <property type="match status" value="1"/>
</dbReference>
<dbReference type="EMBL" id="HBIZ01014107">
    <property type="protein sequence ID" value="CAE0756008.1"/>
    <property type="molecule type" value="Transcribed_RNA"/>
</dbReference>
<gene>
    <name evidence="4" type="ORF">PCAR00345_LOCUS8602</name>
</gene>
<dbReference type="PANTHER" id="PTHR10869:SF233">
    <property type="entry name" value="FE2OG DIOXYGENASE DOMAIN-CONTAINING PROTEIN"/>
    <property type="match status" value="1"/>
</dbReference>
<dbReference type="InterPro" id="IPR045054">
    <property type="entry name" value="P4HA-like"/>
</dbReference>
<accession>A0A7S4EW18</accession>
<proteinExistence type="predicted"/>
<dbReference type="AlphaFoldDB" id="A0A7S4EW18"/>
<protein>
    <recommendedName>
        <fullName evidence="3">Fe2OG dioxygenase domain-containing protein</fullName>
    </recommendedName>
</protein>
<dbReference type="InterPro" id="IPR044862">
    <property type="entry name" value="Pro_4_hyd_alph_FE2OG_OXY"/>
</dbReference>
<name>A0A7S4EW18_CHRCT</name>
<dbReference type="PROSITE" id="PS51471">
    <property type="entry name" value="FE2OG_OXY"/>
    <property type="match status" value="1"/>
</dbReference>
<sequence>MLRYEPGQYYKIHHDFIPSHLDFPFGPRLYTFFLYLSDVNSGGETHFPRLNVRVTPKAGRAVFWPSVLPGAYHRSDHRTTHEAIPVETGVKYAANAWLHLYDFRTPHSSGCAP</sequence>
<feature type="domain" description="Fe2OG dioxygenase" evidence="3">
    <location>
        <begin position="1"/>
        <end position="100"/>
    </location>
</feature>
<dbReference type="GO" id="GO:0004656">
    <property type="term" value="F:procollagen-proline 4-dioxygenase activity"/>
    <property type="evidence" value="ECO:0007669"/>
    <property type="project" value="TreeGrafter"/>
</dbReference>
<dbReference type="Gene3D" id="2.60.120.620">
    <property type="entry name" value="q2cbj1_9rhob like domain"/>
    <property type="match status" value="1"/>
</dbReference>
<evidence type="ECO:0000256" key="2">
    <source>
        <dbReference type="ARBA" id="ARBA00023004"/>
    </source>
</evidence>
<dbReference type="GO" id="GO:0005783">
    <property type="term" value="C:endoplasmic reticulum"/>
    <property type="evidence" value="ECO:0007669"/>
    <property type="project" value="TreeGrafter"/>
</dbReference>
<dbReference type="GO" id="GO:0046872">
    <property type="term" value="F:metal ion binding"/>
    <property type="evidence" value="ECO:0007669"/>
    <property type="project" value="UniProtKB-KW"/>
</dbReference>
<reference evidence="4" key="1">
    <citation type="submission" date="2021-01" db="EMBL/GenBank/DDBJ databases">
        <authorList>
            <person name="Corre E."/>
            <person name="Pelletier E."/>
            <person name="Niang G."/>
            <person name="Scheremetjew M."/>
            <person name="Finn R."/>
            <person name="Kale V."/>
            <person name="Holt S."/>
            <person name="Cochrane G."/>
            <person name="Meng A."/>
            <person name="Brown T."/>
            <person name="Cohen L."/>
        </authorList>
    </citation>
    <scope>NUCLEOTIDE SEQUENCE</scope>
    <source>
        <strain evidence="4">CCMP645</strain>
    </source>
</reference>
<dbReference type="Pfam" id="PF13640">
    <property type="entry name" value="2OG-FeII_Oxy_3"/>
    <property type="match status" value="1"/>
</dbReference>
<evidence type="ECO:0000313" key="4">
    <source>
        <dbReference type="EMBL" id="CAE0756008.1"/>
    </source>
</evidence>
<organism evidence="4">
    <name type="scientific">Chrysotila carterae</name>
    <name type="common">Marine alga</name>
    <name type="synonym">Syracosphaera carterae</name>
    <dbReference type="NCBI Taxonomy" id="13221"/>
    <lineage>
        <taxon>Eukaryota</taxon>
        <taxon>Haptista</taxon>
        <taxon>Haptophyta</taxon>
        <taxon>Prymnesiophyceae</taxon>
        <taxon>Isochrysidales</taxon>
        <taxon>Isochrysidaceae</taxon>
        <taxon>Chrysotila</taxon>
    </lineage>
</organism>
<evidence type="ECO:0000259" key="3">
    <source>
        <dbReference type="PROSITE" id="PS51471"/>
    </source>
</evidence>
<keyword evidence="2" id="KW-0408">Iron</keyword>